<dbReference type="SUPFAM" id="SSF56112">
    <property type="entry name" value="Protein kinase-like (PK-like)"/>
    <property type="match status" value="1"/>
</dbReference>
<dbReference type="InterPro" id="IPR000719">
    <property type="entry name" value="Prot_kinase_dom"/>
</dbReference>
<comment type="similarity">
    <text evidence="1">Belongs to the protein kinase superfamily. ADCK protein kinase family.</text>
</comment>
<accession>A0A9W7G752</accession>
<dbReference type="AlphaFoldDB" id="A0A9W7G752"/>
<dbReference type="PANTHER" id="PTHR10566:SF117">
    <property type="entry name" value="UNUSUAL PROTEIN KINASE-RELATED"/>
    <property type="match status" value="1"/>
</dbReference>
<name>A0A9W7G752_9STRA</name>
<dbReference type="InterPro" id="IPR004147">
    <property type="entry name" value="ABC1_dom"/>
</dbReference>
<dbReference type="Pfam" id="PF03109">
    <property type="entry name" value="ABC1"/>
    <property type="match status" value="1"/>
</dbReference>
<evidence type="ECO:0000256" key="2">
    <source>
        <dbReference type="SAM" id="MobiDB-lite"/>
    </source>
</evidence>
<evidence type="ECO:0000256" key="1">
    <source>
        <dbReference type="ARBA" id="ARBA00009670"/>
    </source>
</evidence>
<organism evidence="4 5">
    <name type="scientific">Triparma columacea</name>
    <dbReference type="NCBI Taxonomy" id="722753"/>
    <lineage>
        <taxon>Eukaryota</taxon>
        <taxon>Sar</taxon>
        <taxon>Stramenopiles</taxon>
        <taxon>Ochrophyta</taxon>
        <taxon>Bolidophyceae</taxon>
        <taxon>Parmales</taxon>
        <taxon>Triparmaceae</taxon>
        <taxon>Triparma</taxon>
    </lineage>
</organism>
<keyword evidence="5" id="KW-1185">Reference proteome</keyword>
<proteinExistence type="inferred from homology"/>
<gene>
    <name evidence="4" type="ORF">TrCOL_g13024</name>
</gene>
<dbReference type="PROSITE" id="PS50011">
    <property type="entry name" value="PROTEIN_KINASE_DOM"/>
    <property type="match status" value="1"/>
</dbReference>
<feature type="domain" description="Protein kinase" evidence="3">
    <location>
        <begin position="179"/>
        <end position="508"/>
    </location>
</feature>
<dbReference type="EMBL" id="BRYA01000045">
    <property type="protein sequence ID" value="GMI34665.1"/>
    <property type="molecule type" value="Genomic_DNA"/>
</dbReference>
<dbReference type="InterPro" id="IPR050154">
    <property type="entry name" value="UbiB_kinase"/>
</dbReference>
<evidence type="ECO:0000259" key="3">
    <source>
        <dbReference type="PROSITE" id="PS50011"/>
    </source>
</evidence>
<evidence type="ECO:0000313" key="5">
    <source>
        <dbReference type="Proteomes" id="UP001165065"/>
    </source>
</evidence>
<reference evidence="5" key="1">
    <citation type="journal article" date="2023" name="Commun. Biol.">
        <title>Genome analysis of Parmales, the sister group of diatoms, reveals the evolutionary specialization of diatoms from phago-mixotrophs to photoautotrophs.</title>
        <authorList>
            <person name="Ban H."/>
            <person name="Sato S."/>
            <person name="Yoshikawa S."/>
            <person name="Yamada K."/>
            <person name="Nakamura Y."/>
            <person name="Ichinomiya M."/>
            <person name="Sato N."/>
            <person name="Blanc-Mathieu R."/>
            <person name="Endo H."/>
            <person name="Kuwata A."/>
            <person name="Ogata H."/>
        </authorList>
    </citation>
    <scope>NUCLEOTIDE SEQUENCE [LARGE SCALE GENOMIC DNA]</scope>
</reference>
<dbReference type="OrthoDB" id="427480at2759"/>
<dbReference type="GO" id="GO:0004672">
    <property type="term" value="F:protein kinase activity"/>
    <property type="evidence" value="ECO:0007669"/>
    <property type="project" value="InterPro"/>
</dbReference>
<sequence>MLDFERPSLDDLGEDERMMIDAIRGKNLNDEDFASSNTVMDFSGSNFGGEGLPTRYDAQYLDGFFGDKPLVALSRFLKISTTLSGVAVSLLIDVILGKSKTPESQVRNAVLLRESITSLGPFFIKLGQALSIRPDILAPRAMVEMQRLCDKVPSYPSDEAFAIMCKELGVKSVDEVFSEITPEPVAAASLGQVYKAKIKETGDEVAVKVQRPGVLETVSLDLYLVRKFGTLVKSLPGQGGGVDVVALLDEFAFRFYDELDYNLECENGEKVRKQMKTLGDKVRIPKNYPALTRRRVHVAEWCEGEKLSQSTASDVGALVNLGVIVYLTMLLEFGFFHADPHPGNMLRGEKGELIILDFGLMTEVSENARLGMVEAIVHLLNRDYDLIGGDFVNLEFIPQGTDVRPIVPALTTVFDAALAGGGAKSINFQEVAADLAEITFKFDFRLPPYFALIIRAISVLEGIALVGNPEFAIIDEAFPWIAKKLLTDESPRLREALRYLVYGKEGIFDADRLIDVLVAFEKYGSIKNEGDGSAFKIDGVRGGRNLGDVGGAKRGTRKVDLSDRDVEGEGGRFKLDQKTEDGSGADGGRVMLSSGQSGGGGGEEAAAREALRFFFSDDGSFFRTFMLDEIADTVDCVSRDVLFTIGKRFGLDPNLQIPGSNLLLLPGVGLLRSLNPPLSKKDKENVEQIVKFLSFLQGRGGGSDMGVRESLNQLAPVVNEFRRETREFVIQLILRLSEKRVARGLNYLGGGVGERKRAKAV</sequence>
<dbReference type="GO" id="GO:0005524">
    <property type="term" value="F:ATP binding"/>
    <property type="evidence" value="ECO:0007669"/>
    <property type="project" value="InterPro"/>
</dbReference>
<dbReference type="PANTHER" id="PTHR10566">
    <property type="entry name" value="CHAPERONE-ACTIVITY OF BC1 COMPLEX CABC1 -RELATED"/>
    <property type="match status" value="1"/>
</dbReference>
<dbReference type="CDD" id="cd05121">
    <property type="entry name" value="ABC1_ADCK3-like"/>
    <property type="match status" value="1"/>
</dbReference>
<evidence type="ECO:0000313" key="4">
    <source>
        <dbReference type="EMBL" id="GMI34665.1"/>
    </source>
</evidence>
<feature type="compositionally biased region" description="Basic and acidic residues" evidence="2">
    <location>
        <begin position="557"/>
        <end position="581"/>
    </location>
</feature>
<dbReference type="InterPro" id="IPR011009">
    <property type="entry name" value="Kinase-like_dom_sf"/>
</dbReference>
<dbReference type="Proteomes" id="UP001165065">
    <property type="component" value="Unassembled WGS sequence"/>
</dbReference>
<comment type="caution">
    <text evidence="4">The sequence shown here is derived from an EMBL/GenBank/DDBJ whole genome shotgun (WGS) entry which is preliminary data.</text>
</comment>
<protein>
    <recommendedName>
        <fullName evidence="3">Protein kinase domain-containing protein</fullName>
    </recommendedName>
</protein>
<feature type="region of interest" description="Disordered" evidence="2">
    <location>
        <begin position="555"/>
        <end position="602"/>
    </location>
</feature>